<gene>
    <name evidence="2" type="ORF">KXJ70_09325</name>
</gene>
<name>A0ABS6VTB9_9GAMM</name>
<reference evidence="2" key="1">
    <citation type="submission" date="2021-07" db="EMBL/GenBank/DDBJ databases">
        <title>Zhongshania sp. CAU 1632 isolated from seawater.</title>
        <authorList>
            <person name="Kim W."/>
        </authorList>
    </citation>
    <scope>NUCLEOTIDE SEQUENCE</scope>
    <source>
        <strain evidence="2">CAU 1632</strain>
    </source>
</reference>
<evidence type="ECO:0000313" key="2">
    <source>
        <dbReference type="EMBL" id="MBW2940976.1"/>
    </source>
</evidence>
<comment type="caution">
    <text evidence="2">The sequence shown here is derived from an EMBL/GenBank/DDBJ whole genome shotgun (WGS) entry which is preliminary data.</text>
</comment>
<dbReference type="RefSeq" id="WP_219043237.1">
    <property type="nucleotide sequence ID" value="NZ_JAHWDQ010000002.1"/>
</dbReference>
<proteinExistence type="predicted"/>
<sequence length="112" mass="12858">MRFLIPSFLFFTLCGSFAHASCVLPLPPQQFPDGAIADAEGMEFAKRRVERYFDNSLRYIKCLDTIDKTAIGTGRDSEEHKRKRINSYNVGLENIAMVLAEYEESVRQFNSR</sequence>
<accession>A0ABS6VTB9</accession>
<evidence type="ECO:0000256" key="1">
    <source>
        <dbReference type="SAM" id="SignalP"/>
    </source>
</evidence>
<keyword evidence="1" id="KW-0732">Signal</keyword>
<feature type="chain" id="PRO_5047527494" evidence="1">
    <location>
        <begin position="21"/>
        <end position="112"/>
    </location>
</feature>
<dbReference type="EMBL" id="JAHWDQ010000002">
    <property type="protein sequence ID" value="MBW2940976.1"/>
    <property type="molecule type" value="Genomic_DNA"/>
</dbReference>
<evidence type="ECO:0000313" key="3">
    <source>
        <dbReference type="Proteomes" id="UP001166291"/>
    </source>
</evidence>
<protein>
    <submittedName>
        <fullName evidence="2">Uncharacterized protein</fullName>
    </submittedName>
</protein>
<organism evidence="2 3">
    <name type="scientific">Zhongshania aquimaris</name>
    <dbReference type="NCBI Taxonomy" id="2857107"/>
    <lineage>
        <taxon>Bacteria</taxon>
        <taxon>Pseudomonadati</taxon>
        <taxon>Pseudomonadota</taxon>
        <taxon>Gammaproteobacteria</taxon>
        <taxon>Cellvibrionales</taxon>
        <taxon>Spongiibacteraceae</taxon>
        <taxon>Zhongshania</taxon>
    </lineage>
</organism>
<dbReference type="Proteomes" id="UP001166291">
    <property type="component" value="Unassembled WGS sequence"/>
</dbReference>
<keyword evidence="3" id="KW-1185">Reference proteome</keyword>
<feature type="signal peptide" evidence="1">
    <location>
        <begin position="1"/>
        <end position="20"/>
    </location>
</feature>